<keyword evidence="10 15" id="KW-0175">Coiled coil</keyword>
<evidence type="ECO:0000256" key="7">
    <source>
        <dbReference type="ARBA" id="ARBA00022824"/>
    </source>
</evidence>
<evidence type="ECO:0000256" key="10">
    <source>
        <dbReference type="ARBA" id="ARBA00023054"/>
    </source>
</evidence>
<evidence type="ECO:0000256" key="4">
    <source>
        <dbReference type="ARBA" id="ARBA00022568"/>
    </source>
</evidence>
<evidence type="ECO:0000256" key="12">
    <source>
        <dbReference type="ARBA" id="ARBA00023136"/>
    </source>
</evidence>
<accession>A0A8J4UXE1</accession>
<dbReference type="GO" id="GO:0005262">
    <property type="term" value="F:calcium channel activity"/>
    <property type="evidence" value="ECO:0007669"/>
    <property type="project" value="UniProtKB-UniRule"/>
</dbReference>
<keyword evidence="11 14" id="KW-0406">Ion transport</keyword>
<evidence type="ECO:0000256" key="3">
    <source>
        <dbReference type="ARBA" id="ARBA00022448"/>
    </source>
</evidence>
<dbReference type="SMART" id="SM01415">
    <property type="entry name" value="DUF106"/>
    <property type="match status" value="1"/>
</dbReference>
<feature type="transmembrane region" description="Helical" evidence="16">
    <location>
        <begin position="6"/>
        <end position="28"/>
    </location>
</feature>
<keyword evidence="3 14" id="KW-0813">Transport</keyword>
<evidence type="ECO:0000256" key="13">
    <source>
        <dbReference type="ARBA" id="ARBA00023303"/>
    </source>
</evidence>
<name>A0A8J4UXE1_9MYCE</name>
<evidence type="ECO:0000256" key="8">
    <source>
        <dbReference type="ARBA" id="ARBA00022837"/>
    </source>
</evidence>
<keyword evidence="9 16" id="KW-1133">Transmembrane helix</keyword>
<keyword evidence="4" id="KW-0109">Calcium transport</keyword>
<comment type="subcellular location">
    <subcellularLocation>
        <location evidence="1">Endoplasmic reticulum membrane</location>
        <topology evidence="1">Multi-pass membrane protein</topology>
    </subcellularLocation>
</comment>
<reference evidence="17" key="1">
    <citation type="submission" date="2020-01" db="EMBL/GenBank/DDBJ databases">
        <title>Development of genomics and gene disruption for Polysphondylium violaceum indicates a role for the polyketide synthase stlB in stalk morphogenesis.</title>
        <authorList>
            <person name="Narita B."/>
            <person name="Kawabe Y."/>
            <person name="Kin K."/>
            <person name="Saito T."/>
            <person name="Gibbs R."/>
            <person name="Kuspa A."/>
            <person name="Muzny D."/>
            <person name="Queller D."/>
            <person name="Richards S."/>
            <person name="Strassman J."/>
            <person name="Sucgang R."/>
            <person name="Worley K."/>
            <person name="Schaap P."/>
        </authorList>
    </citation>
    <scope>NUCLEOTIDE SEQUENCE</scope>
    <source>
        <strain evidence="17">QSvi11</strain>
    </source>
</reference>
<dbReference type="EMBL" id="AJWJ01000502">
    <property type="protein sequence ID" value="KAF2070363.1"/>
    <property type="molecule type" value="Genomic_DNA"/>
</dbReference>
<dbReference type="OrthoDB" id="342726at2759"/>
<keyword evidence="13" id="KW-0407">Ion channel</keyword>
<keyword evidence="6 16" id="KW-0812">Transmembrane</keyword>
<keyword evidence="12 14" id="KW-0472">Membrane</keyword>
<organism evidence="17 18">
    <name type="scientific">Polysphondylium violaceum</name>
    <dbReference type="NCBI Taxonomy" id="133409"/>
    <lineage>
        <taxon>Eukaryota</taxon>
        <taxon>Amoebozoa</taxon>
        <taxon>Evosea</taxon>
        <taxon>Eumycetozoa</taxon>
        <taxon>Dictyostelia</taxon>
        <taxon>Dictyosteliales</taxon>
        <taxon>Dictyosteliaceae</taxon>
        <taxon>Polysphondylium</taxon>
    </lineage>
</organism>
<evidence type="ECO:0000256" key="6">
    <source>
        <dbReference type="ARBA" id="ARBA00022692"/>
    </source>
</evidence>
<proteinExistence type="inferred from homology"/>
<evidence type="ECO:0000256" key="5">
    <source>
        <dbReference type="ARBA" id="ARBA00022673"/>
    </source>
</evidence>
<comment type="caution">
    <text evidence="17">The sequence shown here is derived from an EMBL/GenBank/DDBJ whole genome shotgun (WGS) entry which is preliminary data.</text>
</comment>
<evidence type="ECO:0000256" key="1">
    <source>
        <dbReference type="ARBA" id="ARBA00004477"/>
    </source>
</evidence>
<evidence type="ECO:0000256" key="2">
    <source>
        <dbReference type="ARBA" id="ARBA00006537"/>
    </source>
</evidence>
<dbReference type="GO" id="GO:0032469">
    <property type="term" value="P:endoplasmic reticulum calcium ion homeostasis"/>
    <property type="evidence" value="ECO:0007669"/>
    <property type="project" value="UniProtKB-UniRule"/>
</dbReference>
<protein>
    <recommendedName>
        <fullName evidence="14">Calcium load-activated calcium channel</fullName>
        <shortName evidence="14">CLAC channel</shortName>
    </recommendedName>
</protein>
<evidence type="ECO:0000256" key="16">
    <source>
        <dbReference type="SAM" id="Phobius"/>
    </source>
</evidence>
<sequence length="182" mass="20374">MTSDILFIIFVSIASSLASEAFSWVLVYRTDSYKKSKQTIERLEAQIEKLKEAESSASILKKGKDKRLERAEEALKAANKDLSFSKMKSMFAVAVSMIALFSYLNKGFDGKIVAKLPFEPIGFIQGLSHRNIEGNDMTDCAMTFLYVLCSMGLRNNIQIILGTEPPKTKNANPFLESLEKNK</sequence>
<keyword evidence="8 14" id="KW-0106">Calcium</keyword>
<dbReference type="InterPro" id="IPR008559">
    <property type="entry name" value="TMCO1"/>
</dbReference>
<evidence type="ECO:0000256" key="11">
    <source>
        <dbReference type="ARBA" id="ARBA00023065"/>
    </source>
</evidence>
<comment type="similarity">
    <text evidence="2 14">Belongs to the TMCO1 family.</text>
</comment>
<evidence type="ECO:0000313" key="17">
    <source>
        <dbReference type="EMBL" id="KAF2070363.1"/>
    </source>
</evidence>
<evidence type="ECO:0000256" key="15">
    <source>
        <dbReference type="SAM" id="Coils"/>
    </source>
</evidence>
<evidence type="ECO:0000256" key="9">
    <source>
        <dbReference type="ARBA" id="ARBA00022989"/>
    </source>
</evidence>
<dbReference type="PANTHER" id="PTHR20917:SF0">
    <property type="entry name" value="CALCIUM LOAD-ACTIVATED CALCIUM CHANNEL"/>
    <property type="match status" value="1"/>
</dbReference>
<gene>
    <name evidence="17" type="ORF">CYY_008319</name>
</gene>
<dbReference type="InterPro" id="IPR002809">
    <property type="entry name" value="EMC3/TMCO1"/>
</dbReference>
<keyword evidence="7 14" id="KW-0256">Endoplasmic reticulum</keyword>
<dbReference type="PIRSF" id="PIRSF023322">
    <property type="entry name" value="DUF841_euk"/>
    <property type="match status" value="1"/>
</dbReference>
<comment type="function">
    <text evidence="14">Calcium-selective channel required to prevent calcium stores from overfilling.</text>
</comment>
<dbReference type="GO" id="GO:0005789">
    <property type="term" value="C:endoplasmic reticulum membrane"/>
    <property type="evidence" value="ECO:0007669"/>
    <property type="project" value="UniProtKB-SubCell"/>
</dbReference>
<feature type="coiled-coil region" evidence="15">
    <location>
        <begin position="33"/>
        <end position="88"/>
    </location>
</feature>
<evidence type="ECO:0000256" key="14">
    <source>
        <dbReference type="PIRNR" id="PIRNR023322"/>
    </source>
</evidence>
<dbReference type="Proteomes" id="UP000695562">
    <property type="component" value="Unassembled WGS sequence"/>
</dbReference>
<keyword evidence="18" id="KW-1185">Reference proteome</keyword>
<keyword evidence="5 14" id="KW-0107">Calcium channel</keyword>
<dbReference type="Pfam" id="PF01956">
    <property type="entry name" value="EMC3_TMCO1"/>
    <property type="match status" value="1"/>
</dbReference>
<dbReference type="PANTHER" id="PTHR20917">
    <property type="entry name" value="PNAS-RELATED"/>
    <property type="match status" value="1"/>
</dbReference>
<evidence type="ECO:0000313" key="18">
    <source>
        <dbReference type="Proteomes" id="UP000695562"/>
    </source>
</evidence>
<dbReference type="AlphaFoldDB" id="A0A8J4UXE1"/>